<dbReference type="GO" id="GO:0003676">
    <property type="term" value="F:nucleic acid binding"/>
    <property type="evidence" value="ECO:0007669"/>
    <property type="project" value="InterPro"/>
</dbReference>
<protein>
    <recommendedName>
        <fullName evidence="5">CCHC-type domain-containing protein</fullName>
    </recommendedName>
</protein>
<evidence type="ECO:0000313" key="4">
    <source>
        <dbReference type="Proteomes" id="UP000075243"/>
    </source>
</evidence>
<evidence type="ECO:0000256" key="2">
    <source>
        <dbReference type="SAM" id="MobiDB-lite"/>
    </source>
</evidence>
<dbReference type="EMBL" id="AGCT01035286">
    <property type="protein sequence ID" value="KYP77847.1"/>
    <property type="molecule type" value="Genomic_DNA"/>
</dbReference>
<dbReference type="Gramene" id="C.cajan_46426.t">
    <property type="protein sequence ID" value="C.cajan_46426.t"/>
    <property type="gene ID" value="C.cajan_46426"/>
</dbReference>
<evidence type="ECO:0000313" key="3">
    <source>
        <dbReference type="EMBL" id="KYP77847.1"/>
    </source>
</evidence>
<dbReference type="AlphaFoldDB" id="A0A151UEW5"/>
<dbReference type="InterPro" id="IPR036875">
    <property type="entry name" value="Znf_CCHC_sf"/>
</dbReference>
<evidence type="ECO:0008006" key="5">
    <source>
        <dbReference type="Google" id="ProtNLM"/>
    </source>
</evidence>
<accession>A0A151UEW5</accession>
<reference evidence="3" key="1">
    <citation type="journal article" date="2012" name="Nat. Biotechnol.">
        <title>Draft genome sequence of pigeonpea (Cajanus cajan), an orphan legume crop of resource-poor farmers.</title>
        <authorList>
            <person name="Varshney R.K."/>
            <person name="Chen W."/>
            <person name="Li Y."/>
            <person name="Bharti A.K."/>
            <person name="Saxena R.K."/>
            <person name="Schlueter J.A."/>
            <person name="Donoghue M.T."/>
            <person name="Azam S."/>
            <person name="Fan G."/>
            <person name="Whaley A.M."/>
            <person name="Farmer A.D."/>
            <person name="Sheridan J."/>
            <person name="Iwata A."/>
            <person name="Tuteja R."/>
            <person name="Penmetsa R.V."/>
            <person name="Wu W."/>
            <person name="Upadhyaya H.D."/>
            <person name="Yang S.P."/>
            <person name="Shah T."/>
            <person name="Saxena K.B."/>
            <person name="Michael T."/>
            <person name="McCombie W.R."/>
            <person name="Yang B."/>
            <person name="Zhang G."/>
            <person name="Yang H."/>
            <person name="Wang J."/>
            <person name="Spillane C."/>
            <person name="Cook D.R."/>
            <person name="May G.D."/>
            <person name="Xu X."/>
            <person name="Jackson S.A."/>
        </authorList>
    </citation>
    <scope>NUCLEOTIDE SEQUENCE [LARGE SCALE GENOMIC DNA]</scope>
</reference>
<feature type="coiled-coil region" evidence="1">
    <location>
        <begin position="112"/>
        <end position="139"/>
    </location>
</feature>
<gene>
    <name evidence="3" type="ORF">KK1_048956</name>
</gene>
<dbReference type="SUPFAM" id="SSF57756">
    <property type="entry name" value="Retrovirus zinc finger-like domains"/>
    <property type="match status" value="1"/>
</dbReference>
<proteinExistence type="predicted"/>
<feature type="region of interest" description="Disordered" evidence="2">
    <location>
        <begin position="286"/>
        <end position="315"/>
    </location>
</feature>
<feature type="coiled-coil region" evidence="1">
    <location>
        <begin position="205"/>
        <end position="232"/>
    </location>
</feature>
<dbReference type="Proteomes" id="UP000075243">
    <property type="component" value="Unassembled WGS sequence"/>
</dbReference>
<dbReference type="GO" id="GO:0008270">
    <property type="term" value="F:zinc ion binding"/>
    <property type="evidence" value="ECO:0007669"/>
    <property type="project" value="InterPro"/>
</dbReference>
<evidence type="ECO:0000256" key="1">
    <source>
        <dbReference type="SAM" id="Coils"/>
    </source>
</evidence>
<keyword evidence="4" id="KW-1185">Reference proteome</keyword>
<keyword evidence="1" id="KW-0175">Coiled coil</keyword>
<sequence length="315" mass="36116">MEENESIKKCLEDSKQLQMLSFLGRSYDNFDHIDKLLRSLPKKWRPQVTALRASKNLKKLSLEELIGLLKVHELELQQDDAGRKQKSIALNVQKTKSTPDKAQPLCFECKKLDHYKIECPELENEKEKEKRKMNLHKKKKAMMATWEDLDVSSTKDDEEANICLMADVDSSSESDDDKVSKSNFKSLEHAYNQLLSDSTNISTAYREQKKKISELLEENLLLKNENAKLLKESKKGLEEAKLLNKENESLKSYLSKFTLGTKNLEQLLKYCRSGNDKLGLGYVESESENKSSTSAYPTYGKHGRCDTLTTPTHKV</sequence>
<name>A0A151UEW5_CAJCA</name>
<comment type="caution">
    <text evidence="3">The sequence shown here is derived from an EMBL/GenBank/DDBJ whole genome shotgun (WGS) entry which is preliminary data.</text>
</comment>
<dbReference type="STRING" id="3821.A0A151UEW5"/>
<organism evidence="3 4">
    <name type="scientific">Cajanus cajan</name>
    <name type="common">Pigeon pea</name>
    <name type="synonym">Cajanus indicus</name>
    <dbReference type="NCBI Taxonomy" id="3821"/>
    <lineage>
        <taxon>Eukaryota</taxon>
        <taxon>Viridiplantae</taxon>
        <taxon>Streptophyta</taxon>
        <taxon>Embryophyta</taxon>
        <taxon>Tracheophyta</taxon>
        <taxon>Spermatophyta</taxon>
        <taxon>Magnoliopsida</taxon>
        <taxon>eudicotyledons</taxon>
        <taxon>Gunneridae</taxon>
        <taxon>Pentapetalae</taxon>
        <taxon>rosids</taxon>
        <taxon>fabids</taxon>
        <taxon>Fabales</taxon>
        <taxon>Fabaceae</taxon>
        <taxon>Papilionoideae</taxon>
        <taxon>50 kb inversion clade</taxon>
        <taxon>NPAAA clade</taxon>
        <taxon>indigoferoid/millettioid clade</taxon>
        <taxon>Phaseoleae</taxon>
        <taxon>Cajanus</taxon>
    </lineage>
</organism>